<dbReference type="Pfam" id="PF04424">
    <property type="entry name" value="MINDY_DUB"/>
    <property type="match status" value="1"/>
</dbReference>
<dbReference type="GO" id="GO:1990380">
    <property type="term" value="F:K48-linked deubiquitinase activity"/>
    <property type="evidence" value="ECO:0007669"/>
    <property type="project" value="EnsemblFungi"/>
</dbReference>
<dbReference type="GeneID" id="13886586"/>
<gene>
    <name evidence="3" type="primary">KAFR0K00420</name>
    <name evidence="3" type="ORF">KAFR_0K00420</name>
</gene>
<dbReference type="GO" id="GO:0071944">
    <property type="term" value="C:cell periphery"/>
    <property type="evidence" value="ECO:0007669"/>
    <property type="project" value="TreeGrafter"/>
</dbReference>
<feature type="region of interest" description="Disordered" evidence="1">
    <location>
        <begin position="303"/>
        <end position="356"/>
    </location>
</feature>
<dbReference type="RefSeq" id="XP_003959532.1">
    <property type="nucleotide sequence ID" value="XM_003959483.1"/>
</dbReference>
<dbReference type="HOGENOM" id="CLU_022566_0_0_1"/>
<proteinExistence type="predicted"/>
<dbReference type="GO" id="GO:0071444">
    <property type="term" value="P:cellular response to pheromone"/>
    <property type="evidence" value="ECO:0007669"/>
    <property type="project" value="EnsemblFungi"/>
</dbReference>
<dbReference type="GO" id="GO:0016807">
    <property type="term" value="F:cysteine-type carboxypeptidase activity"/>
    <property type="evidence" value="ECO:0007669"/>
    <property type="project" value="EnsemblFungi"/>
</dbReference>
<dbReference type="InterPro" id="IPR033979">
    <property type="entry name" value="MINDY_domain"/>
</dbReference>
<dbReference type="PANTHER" id="PTHR18063:SF6">
    <property type="entry name" value="UBIQUITIN CARBOXYL-TERMINAL HYDROLASE"/>
    <property type="match status" value="1"/>
</dbReference>
<dbReference type="OrthoDB" id="10261212at2759"/>
<dbReference type="PANTHER" id="PTHR18063">
    <property type="entry name" value="NF-E2 INDUCIBLE PROTEIN"/>
    <property type="match status" value="1"/>
</dbReference>
<name>H2B197_KAZAF</name>
<feature type="compositionally biased region" description="Basic and acidic residues" evidence="1">
    <location>
        <begin position="303"/>
        <end position="317"/>
    </location>
</feature>
<dbReference type="AlphaFoldDB" id="H2B197"/>
<evidence type="ECO:0000259" key="2">
    <source>
        <dbReference type="Pfam" id="PF04424"/>
    </source>
</evidence>
<dbReference type="FunCoup" id="H2B197">
    <property type="interactions" value="190"/>
</dbReference>
<dbReference type="STRING" id="1071382.H2B197"/>
<evidence type="ECO:0000313" key="4">
    <source>
        <dbReference type="Proteomes" id="UP000005220"/>
    </source>
</evidence>
<feature type="domain" description="MINDY deubiquitinase" evidence="2">
    <location>
        <begin position="4"/>
        <end position="263"/>
    </location>
</feature>
<dbReference type="KEGG" id="kaf:KAFR_0K00420"/>
<dbReference type="InterPro" id="IPR007518">
    <property type="entry name" value="MINDY"/>
</dbReference>
<dbReference type="GO" id="GO:0005829">
    <property type="term" value="C:cytosol"/>
    <property type="evidence" value="ECO:0007669"/>
    <property type="project" value="TreeGrafter"/>
</dbReference>
<organism evidence="3 4">
    <name type="scientific">Kazachstania africana (strain ATCC 22294 / BCRC 22015 / CBS 2517 / CECT 1963 / NBRC 1671 / NRRL Y-8276)</name>
    <name type="common">Yeast</name>
    <name type="synonym">Kluyveromyces africanus</name>
    <dbReference type="NCBI Taxonomy" id="1071382"/>
    <lineage>
        <taxon>Eukaryota</taxon>
        <taxon>Fungi</taxon>
        <taxon>Dikarya</taxon>
        <taxon>Ascomycota</taxon>
        <taxon>Saccharomycotina</taxon>
        <taxon>Saccharomycetes</taxon>
        <taxon>Saccharomycetales</taxon>
        <taxon>Saccharomycetaceae</taxon>
        <taxon>Kazachstania</taxon>
    </lineage>
</organism>
<dbReference type="InParanoid" id="H2B197"/>
<dbReference type="EMBL" id="HE650831">
    <property type="protein sequence ID" value="CCF60397.1"/>
    <property type="molecule type" value="Genomic_DNA"/>
</dbReference>
<sequence>MPLTFETKRILFDGNPYTIVLQNENGPCALLALVNVILLSNEYIGLKEPLTELVKRKSKIDLEDLLQILANIGLATSKNEKNDKDIDKLLQLLPSLHTGLNINPKFDGTFEDNQEMLLFRLYNADVIHGWVMDPEGAQGNEKLSHFSYEQAQEILTSSFDMGDGKQNPGKDTQTPDDVSLLTTFIDGSPTQLTEYGIKTIQNILKDNSFAVLFRNNHFATILKYKGILYVLVTDQGFKDCKEIVWQAMNSVDGSKDMFCTSTFEQTPLLTEDSYKRTQNKNEPVEEQYTTDEALAQHLQEEEDRKMAEELDKRQQPKKEKRNKQSNKVKPINATKSKTEGKGNMQSRKSQLDDSMHKSKKRQMILVLYLEIFFKILI</sequence>
<evidence type="ECO:0000313" key="3">
    <source>
        <dbReference type="EMBL" id="CCF60397.1"/>
    </source>
</evidence>
<dbReference type="eggNOG" id="KOG2427">
    <property type="taxonomic scope" value="Eukaryota"/>
</dbReference>
<accession>H2B197</accession>
<dbReference type="GO" id="GO:0071108">
    <property type="term" value="P:protein K48-linked deubiquitination"/>
    <property type="evidence" value="ECO:0007669"/>
    <property type="project" value="EnsemblFungi"/>
</dbReference>
<dbReference type="GO" id="GO:0004843">
    <property type="term" value="F:cysteine-type deubiquitinase activity"/>
    <property type="evidence" value="ECO:0007669"/>
    <property type="project" value="InterPro"/>
</dbReference>
<evidence type="ECO:0000256" key="1">
    <source>
        <dbReference type="SAM" id="MobiDB-lite"/>
    </source>
</evidence>
<dbReference type="Proteomes" id="UP000005220">
    <property type="component" value="Chromosome 11"/>
</dbReference>
<keyword evidence="4" id="KW-1185">Reference proteome</keyword>
<protein>
    <recommendedName>
        <fullName evidence="2">MINDY deubiquitinase domain-containing protein</fullName>
    </recommendedName>
</protein>
<reference evidence="3 4" key="1">
    <citation type="journal article" date="2011" name="Proc. Natl. Acad. Sci. U.S.A.">
        <title>Evolutionary erosion of yeast sex chromosomes by mating-type switching accidents.</title>
        <authorList>
            <person name="Gordon J.L."/>
            <person name="Armisen D."/>
            <person name="Proux-Wera E."/>
            <person name="Oheigeartaigh S.S."/>
            <person name="Byrne K.P."/>
            <person name="Wolfe K.H."/>
        </authorList>
    </citation>
    <scope>NUCLEOTIDE SEQUENCE [LARGE SCALE GENOMIC DNA]</scope>
    <source>
        <strain evidence="4">ATCC 22294 / BCRC 22015 / CBS 2517 / CECT 1963 / NBRC 1671 / NRRL Y-8276</strain>
    </source>
</reference>